<keyword evidence="4 6" id="KW-0233">DNA recombination</keyword>
<dbReference type="Pfam" id="PF01330">
    <property type="entry name" value="RuvA_N"/>
    <property type="match status" value="1"/>
</dbReference>
<dbReference type="EMBL" id="RXMA01000002">
    <property type="protein sequence ID" value="RTR23778.1"/>
    <property type="molecule type" value="Genomic_DNA"/>
</dbReference>
<dbReference type="Pfam" id="PF07499">
    <property type="entry name" value="RuvA_C"/>
    <property type="match status" value="1"/>
</dbReference>
<evidence type="ECO:0000256" key="4">
    <source>
        <dbReference type="ARBA" id="ARBA00023172"/>
    </source>
</evidence>
<dbReference type="GO" id="GO:0005737">
    <property type="term" value="C:cytoplasm"/>
    <property type="evidence" value="ECO:0007669"/>
    <property type="project" value="UniProtKB-SubCell"/>
</dbReference>
<protein>
    <recommendedName>
        <fullName evidence="6">Holliday junction branch migration complex subunit RuvA</fullName>
    </recommendedName>
</protein>
<evidence type="ECO:0000256" key="3">
    <source>
        <dbReference type="ARBA" id="ARBA00023125"/>
    </source>
</evidence>
<evidence type="ECO:0000256" key="1">
    <source>
        <dbReference type="ARBA" id="ARBA00022490"/>
    </source>
</evidence>
<name>A0A431VN27_9PROT</name>
<feature type="domain" description="Helix-hairpin-helix DNA-binding motif class 1" evidence="7">
    <location>
        <begin position="107"/>
        <end position="126"/>
    </location>
</feature>
<dbReference type="SUPFAM" id="SSF46929">
    <property type="entry name" value="DNA helicase RuvA subunit, C-terminal domain"/>
    <property type="match status" value="1"/>
</dbReference>
<dbReference type="GO" id="GO:0000400">
    <property type="term" value="F:four-way junction DNA binding"/>
    <property type="evidence" value="ECO:0007669"/>
    <property type="project" value="UniProtKB-UniRule"/>
</dbReference>
<dbReference type="Gene3D" id="1.10.150.20">
    <property type="entry name" value="5' to 3' exonuclease, C-terminal subdomain"/>
    <property type="match status" value="1"/>
</dbReference>
<dbReference type="InterPro" id="IPR000085">
    <property type="entry name" value="RuvA"/>
</dbReference>
<keyword evidence="2 6" id="KW-0227">DNA damage</keyword>
<dbReference type="GO" id="GO:0048476">
    <property type="term" value="C:Holliday junction resolvase complex"/>
    <property type="evidence" value="ECO:0007669"/>
    <property type="project" value="UniProtKB-UniRule"/>
</dbReference>
<dbReference type="AlphaFoldDB" id="A0A431VN27"/>
<gene>
    <name evidence="6 8" type="primary">ruvA</name>
    <name evidence="8" type="ORF">EJ903_04485</name>
</gene>
<dbReference type="SUPFAM" id="SSF47781">
    <property type="entry name" value="RuvA domain 2-like"/>
    <property type="match status" value="1"/>
</dbReference>
<comment type="similarity">
    <text evidence="6">Belongs to the RuvA family.</text>
</comment>
<dbReference type="Gene3D" id="2.40.50.140">
    <property type="entry name" value="Nucleic acid-binding proteins"/>
    <property type="match status" value="1"/>
</dbReference>
<comment type="function">
    <text evidence="6">The RuvA-RuvB-RuvC complex processes Holliday junction (HJ) DNA during genetic recombination and DNA repair, while the RuvA-RuvB complex plays an important role in the rescue of blocked DNA replication forks via replication fork reversal (RFR). RuvA specifically binds to HJ cruciform DNA, conferring on it an open structure. The RuvB hexamer acts as an ATP-dependent pump, pulling dsDNA into and through the RuvAB complex. HJ branch migration allows RuvC to scan DNA until it finds its consensus sequence, where it cleaves and resolves the cruciform DNA.</text>
</comment>
<evidence type="ECO:0000313" key="9">
    <source>
        <dbReference type="Proteomes" id="UP000277007"/>
    </source>
</evidence>
<accession>A0A431VN27</accession>
<comment type="domain">
    <text evidence="6">Has three domains with a flexible linker between the domains II and III and assumes an 'L' shape. Domain III is highly mobile and contacts RuvB.</text>
</comment>
<dbReference type="SMART" id="SM00278">
    <property type="entry name" value="HhH1"/>
    <property type="match status" value="2"/>
</dbReference>
<evidence type="ECO:0000256" key="5">
    <source>
        <dbReference type="ARBA" id="ARBA00023204"/>
    </source>
</evidence>
<dbReference type="GO" id="GO:0006310">
    <property type="term" value="P:DNA recombination"/>
    <property type="evidence" value="ECO:0007669"/>
    <property type="project" value="UniProtKB-UniRule"/>
</dbReference>
<keyword evidence="1 6" id="KW-0963">Cytoplasm</keyword>
<dbReference type="GO" id="GO:0009378">
    <property type="term" value="F:four-way junction helicase activity"/>
    <property type="evidence" value="ECO:0007669"/>
    <property type="project" value="InterPro"/>
</dbReference>
<reference evidence="8 9" key="1">
    <citation type="submission" date="2018-12" db="EMBL/GenBank/DDBJ databases">
        <authorList>
            <person name="Yang Y."/>
        </authorList>
    </citation>
    <scope>NUCLEOTIDE SEQUENCE [LARGE SCALE GENOMIC DNA]</scope>
    <source>
        <strain evidence="8 9">L-25-5w-1</strain>
    </source>
</reference>
<dbReference type="InterPro" id="IPR036267">
    <property type="entry name" value="RuvA_C_sf"/>
</dbReference>
<dbReference type="SUPFAM" id="SSF50249">
    <property type="entry name" value="Nucleic acid-binding proteins"/>
    <property type="match status" value="1"/>
</dbReference>
<keyword evidence="5 6" id="KW-0234">DNA repair</keyword>
<dbReference type="HAMAP" id="MF_00031">
    <property type="entry name" value="DNA_HJ_migration_RuvA"/>
    <property type="match status" value="1"/>
</dbReference>
<dbReference type="GO" id="GO:0009379">
    <property type="term" value="C:Holliday junction helicase complex"/>
    <property type="evidence" value="ECO:0007669"/>
    <property type="project" value="InterPro"/>
</dbReference>
<dbReference type="CDD" id="cd14332">
    <property type="entry name" value="UBA_RuvA_C"/>
    <property type="match status" value="1"/>
</dbReference>
<dbReference type="Proteomes" id="UP000277007">
    <property type="component" value="Unassembled WGS sequence"/>
</dbReference>
<dbReference type="InterPro" id="IPR012340">
    <property type="entry name" value="NA-bd_OB-fold"/>
</dbReference>
<comment type="caution">
    <text evidence="8">The sequence shown here is derived from an EMBL/GenBank/DDBJ whole genome shotgun (WGS) entry which is preliminary data.</text>
</comment>
<dbReference type="InterPro" id="IPR013849">
    <property type="entry name" value="DNA_helicase_Holl-junc_RuvA_I"/>
</dbReference>
<dbReference type="NCBIfam" id="TIGR00084">
    <property type="entry name" value="ruvA"/>
    <property type="match status" value="1"/>
</dbReference>
<dbReference type="InterPro" id="IPR003583">
    <property type="entry name" value="Hlx-hairpin-Hlx_DNA-bd_motif"/>
</dbReference>
<feature type="region of interest" description="Domain III" evidence="6">
    <location>
        <begin position="158"/>
        <end position="210"/>
    </location>
</feature>
<evidence type="ECO:0000256" key="6">
    <source>
        <dbReference type="HAMAP-Rule" id="MF_00031"/>
    </source>
</evidence>
<evidence type="ECO:0000313" key="8">
    <source>
        <dbReference type="EMBL" id="RTR23778.1"/>
    </source>
</evidence>
<comment type="subunit">
    <text evidence="6">Homotetramer. Forms an RuvA(8)-RuvB(12)-Holliday junction (HJ) complex. HJ DNA is sandwiched between 2 RuvA tetramers; dsDNA enters through RuvA and exits via RuvB. An RuvB hexamer assembles on each DNA strand where it exits the tetramer. Each RuvB hexamer is contacted by two RuvA subunits (via domain III) on 2 adjacent RuvB subunits; this complex drives branch migration. In the full resolvosome a probable DNA-RuvA(4)-RuvB(12)-RuvC(2) complex forms which resolves the HJ.</text>
</comment>
<comment type="caution">
    <text evidence="6">Lacks conserved residue(s) required for the propagation of feature annotation.</text>
</comment>
<sequence length="210" mass="21669">MIAKLTGIVDSIGTDWLILDVNGVGYLLSCSNRTLSRMAVGERVSLVVETFVREERIVLHGFGDAGERDWFKLLTTIQGVGARLALSILGVLDPDQLTRAIAAQDKTALIRADGVGPKVAARILNELKDKVGHLSLGPAAANAPATAKGAAPALASSAANTALADAVSALVNLGYGRSEAFGAVVAAGRALGDEASVSDLIRQGLKELSQ</sequence>
<dbReference type="OrthoDB" id="5293449at2"/>
<dbReference type="GO" id="GO:0006281">
    <property type="term" value="P:DNA repair"/>
    <property type="evidence" value="ECO:0007669"/>
    <property type="project" value="UniProtKB-UniRule"/>
</dbReference>
<dbReference type="Pfam" id="PF14520">
    <property type="entry name" value="HHH_5"/>
    <property type="match status" value="1"/>
</dbReference>
<evidence type="ECO:0000256" key="2">
    <source>
        <dbReference type="ARBA" id="ARBA00022763"/>
    </source>
</evidence>
<dbReference type="Gene3D" id="1.10.8.10">
    <property type="entry name" value="DNA helicase RuvA subunit, C-terminal domain"/>
    <property type="match status" value="1"/>
</dbReference>
<organism evidence="8 9">
    <name type="scientific">Azospirillum griseum</name>
    <dbReference type="NCBI Taxonomy" id="2496639"/>
    <lineage>
        <taxon>Bacteria</taxon>
        <taxon>Pseudomonadati</taxon>
        <taxon>Pseudomonadota</taxon>
        <taxon>Alphaproteobacteria</taxon>
        <taxon>Rhodospirillales</taxon>
        <taxon>Azospirillaceae</taxon>
        <taxon>Azospirillum</taxon>
    </lineage>
</organism>
<evidence type="ECO:0000259" key="7">
    <source>
        <dbReference type="SMART" id="SM00278"/>
    </source>
</evidence>
<dbReference type="GO" id="GO:0005524">
    <property type="term" value="F:ATP binding"/>
    <property type="evidence" value="ECO:0007669"/>
    <property type="project" value="InterPro"/>
</dbReference>
<proteinExistence type="inferred from homology"/>
<dbReference type="RefSeq" id="WP_126612497.1">
    <property type="nucleotide sequence ID" value="NZ_JBHUCY010000010.1"/>
</dbReference>
<dbReference type="InterPro" id="IPR010994">
    <property type="entry name" value="RuvA_2-like"/>
</dbReference>
<dbReference type="InterPro" id="IPR011114">
    <property type="entry name" value="RuvA_C"/>
</dbReference>
<keyword evidence="3 6" id="KW-0238">DNA-binding</keyword>
<feature type="domain" description="Helix-hairpin-helix DNA-binding motif class 1" evidence="7">
    <location>
        <begin position="72"/>
        <end position="91"/>
    </location>
</feature>
<comment type="subcellular location">
    <subcellularLocation>
        <location evidence="6">Cytoplasm</location>
    </subcellularLocation>
</comment>
<keyword evidence="9" id="KW-1185">Reference proteome</keyword>